<reference evidence="2 3" key="1">
    <citation type="journal article" date="2021" name="bioRxiv">
        <title>Chromosome-scale and haplotype-resolved genome assembly of a tetraploid potato cultivar.</title>
        <authorList>
            <person name="Sun H."/>
            <person name="Jiao W.-B."/>
            <person name="Krause K."/>
            <person name="Campoy J.A."/>
            <person name="Goel M."/>
            <person name="Folz-Donahue K."/>
            <person name="Kukat C."/>
            <person name="Huettel B."/>
            <person name="Schneeberger K."/>
        </authorList>
    </citation>
    <scope>NUCLEOTIDE SEQUENCE [LARGE SCALE GENOMIC DNA]</scope>
    <source>
        <strain evidence="2">SolTubOtavaFocal</strain>
        <tissue evidence="2">Leaves</tissue>
    </source>
</reference>
<proteinExistence type="predicted"/>
<organism evidence="2 3">
    <name type="scientific">Solanum tuberosum</name>
    <name type="common">Potato</name>
    <dbReference type="NCBI Taxonomy" id="4113"/>
    <lineage>
        <taxon>Eukaryota</taxon>
        <taxon>Viridiplantae</taxon>
        <taxon>Streptophyta</taxon>
        <taxon>Embryophyta</taxon>
        <taxon>Tracheophyta</taxon>
        <taxon>Spermatophyta</taxon>
        <taxon>Magnoliopsida</taxon>
        <taxon>eudicotyledons</taxon>
        <taxon>Gunneridae</taxon>
        <taxon>Pentapetalae</taxon>
        <taxon>asterids</taxon>
        <taxon>lamiids</taxon>
        <taxon>Solanales</taxon>
        <taxon>Solanaceae</taxon>
        <taxon>Solanoideae</taxon>
        <taxon>Solaneae</taxon>
        <taxon>Solanum</taxon>
    </lineage>
</organism>
<dbReference type="Proteomes" id="UP000826656">
    <property type="component" value="Unassembled WGS sequence"/>
</dbReference>
<feature type="compositionally biased region" description="Low complexity" evidence="1">
    <location>
        <begin position="25"/>
        <end position="36"/>
    </location>
</feature>
<evidence type="ECO:0000256" key="1">
    <source>
        <dbReference type="SAM" id="MobiDB-lite"/>
    </source>
</evidence>
<gene>
    <name evidence="2" type="ORF">KY290_005113</name>
</gene>
<name>A0ABQ7WD83_SOLTU</name>
<feature type="region of interest" description="Disordered" evidence="1">
    <location>
        <begin position="1"/>
        <end position="36"/>
    </location>
</feature>
<protein>
    <submittedName>
        <fullName evidence="2">Uncharacterized protein</fullName>
    </submittedName>
</protein>
<comment type="caution">
    <text evidence="2">The sequence shown here is derived from an EMBL/GenBank/DDBJ whole genome shotgun (WGS) entry which is preliminary data.</text>
</comment>
<keyword evidence="3" id="KW-1185">Reference proteome</keyword>
<dbReference type="EMBL" id="JAIVGD010000002">
    <property type="protein sequence ID" value="KAH0778686.1"/>
    <property type="molecule type" value="Genomic_DNA"/>
</dbReference>
<sequence length="163" mass="17918">MLNPSSPLRTPLSLEMVNPNPFRFSTPPTEPSSSTPMCGMGETGESIMPQTKVVDQSLVNPVEGLPCSPTLLFDGDLPEGKVTKSNILATSEEWLVQSLVSLKGVIQLSFSKDECKSPDPILNRFKPVFHQAYDIAAPTNASQREYVKNDEDIPLSWTRKGVR</sequence>
<evidence type="ECO:0000313" key="3">
    <source>
        <dbReference type="Proteomes" id="UP000826656"/>
    </source>
</evidence>
<evidence type="ECO:0000313" key="2">
    <source>
        <dbReference type="EMBL" id="KAH0778686.1"/>
    </source>
</evidence>
<accession>A0ABQ7WD83</accession>